<dbReference type="Gene3D" id="1.20.890.10">
    <property type="entry name" value="cAMP-dependent protein kinase regulatory subunit, dimerization-anchoring domain"/>
    <property type="match status" value="1"/>
</dbReference>
<dbReference type="SUPFAM" id="SSF47473">
    <property type="entry name" value="EF-hand"/>
    <property type="match status" value="1"/>
</dbReference>
<dbReference type="CDD" id="cd00051">
    <property type="entry name" value="EFh"/>
    <property type="match status" value="1"/>
</dbReference>
<dbReference type="AlphaFoldDB" id="A0A7S0SFB3"/>
<dbReference type="PROSITE" id="PS50222">
    <property type="entry name" value="EF_HAND_2"/>
    <property type="match status" value="2"/>
</dbReference>
<name>A0A7S0SFB3_9CHLO</name>
<dbReference type="Gene3D" id="1.10.238.10">
    <property type="entry name" value="EF-hand"/>
    <property type="match status" value="1"/>
</dbReference>
<sequence>MTFRKPTEQELLLSDQEYLVTHNIQDLMAGMLREIVVTKPMDPIQYMVDHMVLGAEQATQDALGLSHYRRSKLMAIFGQMDKNGSGAVDFKEIKAHSSKNGGQALTEEELREVFRDFDTSGDHQIDSAEFLAFFSRSVKALSNAEFDIMAAEMMD</sequence>
<dbReference type="InterPro" id="IPR018247">
    <property type="entry name" value="EF_Hand_1_Ca_BS"/>
</dbReference>
<reference evidence="3" key="1">
    <citation type="submission" date="2021-01" db="EMBL/GenBank/DDBJ databases">
        <authorList>
            <person name="Corre E."/>
            <person name="Pelletier E."/>
            <person name="Niang G."/>
            <person name="Scheremetjew M."/>
            <person name="Finn R."/>
            <person name="Kale V."/>
            <person name="Holt S."/>
            <person name="Cochrane G."/>
            <person name="Meng A."/>
            <person name="Brown T."/>
            <person name="Cohen L."/>
        </authorList>
    </citation>
    <scope>NUCLEOTIDE SEQUENCE</scope>
    <source>
        <strain evidence="3">SL-175</strain>
    </source>
</reference>
<dbReference type="CDD" id="cd22961">
    <property type="entry name" value="DD_TEX55-like"/>
    <property type="match status" value="1"/>
</dbReference>
<dbReference type="Pfam" id="PF13499">
    <property type="entry name" value="EF-hand_7"/>
    <property type="match status" value="1"/>
</dbReference>
<dbReference type="SMART" id="SM00054">
    <property type="entry name" value="EFh"/>
    <property type="match status" value="2"/>
</dbReference>
<gene>
    <name evidence="3" type="ORF">MANT1106_LOCUS7691</name>
</gene>
<dbReference type="SUPFAM" id="SSF47391">
    <property type="entry name" value="Dimerization-anchoring domain of cAMP-dependent PK regulatory subunit"/>
    <property type="match status" value="1"/>
</dbReference>
<accession>A0A7S0SFB3</accession>
<dbReference type="InterPro" id="IPR011992">
    <property type="entry name" value="EF-hand-dom_pair"/>
</dbReference>
<evidence type="ECO:0000259" key="2">
    <source>
        <dbReference type="PROSITE" id="PS50222"/>
    </source>
</evidence>
<proteinExistence type="predicted"/>
<dbReference type="GO" id="GO:0005509">
    <property type="term" value="F:calcium ion binding"/>
    <property type="evidence" value="ECO:0007669"/>
    <property type="project" value="InterPro"/>
</dbReference>
<evidence type="ECO:0000313" key="3">
    <source>
        <dbReference type="EMBL" id="CAD8705009.1"/>
    </source>
</evidence>
<dbReference type="PROSITE" id="PS00018">
    <property type="entry name" value="EF_HAND_1"/>
    <property type="match status" value="2"/>
</dbReference>
<feature type="domain" description="EF-hand" evidence="2">
    <location>
        <begin position="68"/>
        <end position="103"/>
    </location>
</feature>
<organism evidence="3">
    <name type="scientific">Mantoniella antarctica</name>
    <dbReference type="NCBI Taxonomy" id="81844"/>
    <lineage>
        <taxon>Eukaryota</taxon>
        <taxon>Viridiplantae</taxon>
        <taxon>Chlorophyta</taxon>
        <taxon>Mamiellophyceae</taxon>
        <taxon>Mamiellales</taxon>
        <taxon>Mamiellaceae</taxon>
        <taxon>Mantoniella</taxon>
    </lineage>
</organism>
<keyword evidence="1" id="KW-0106">Calcium</keyword>
<feature type="domain" description="EF-hand" evidence="2">
    <location>
        <begin position="105"/>
        <end position="140"/>
    </location>
</feature>
<protein>
    <recommendedName>
        <fullName evidence="2">EF-hand domain-containing protein</fullName>
    </recommendedName>
</protein>
<dbReference type="EMBL" id="HBFC01013179">
    <property type="protein sequence ID" value="CAD8705009.1"/>
    <property type="molecule type" value="Transcribed_RNA"/>
</dbReference>
<dbReference type="InterPro" id="IPR002048">
    <property type="entry name" value="EF_hand_dom"/>
</dbReference>
<evidence type="ECO:0000256" key="1">
    <source>
        <dbReference type="ARBA" id="ARBA00022837"/>
    </source>
</evidence>